<evidence type="ECO:0008006" key="4">
    <source>
        <dbReference type="Google" id="ProtNLM"/>
    </source>
</evidence>
<feature type="region of interest" description="Disordered" evidence="1">
    <location>
        <begin position="1"/>
        <end position="77"/>
    </location>
</feature>
<dbReference type="VEuPathDB" id="FungiDB:AMAG_18766"/>
<dbReference type="AlphaFoldDB" id="A0A0L0SFT6"/>
<feature type="compositionally biased region" description="Polar residues" evidence="1">
    <location>
        <begin position="51"/>
        <end position="69"/>
    </location>
</feature>
<proteinExistence type="predicted"/>
<reference evidence="3" key="2">
    <citation type="submission" date="2009-11" db="EMBL/GenBank/DDBJ databases">
        <title>The Genome Sequence of Allomyces macrogynus strain ATCC 38327.</title>
        <authorList>
            <consortium name="The Broad Institute Genome Sequencing Platform"/>
            <person name="Russ C."/>
            <person name="Cuomo C."/>
            <person name="Shea T."/>
            <person name="Young S.K."/>
            <person name="Zeng Q."/>
            <person name="Koehrsen M."/>
            <person name="Haas B."/>
            <person name="Borodovsky M."/>
            <person name="Guigo R."/>
            <person name="Alvarado L."/>
            <person name="Berlin A."/>
            <person name="Borenstein D."/>
            <person name="Chen Z."/>
            <person name="Engels R."/>
            <person name="Freedman E."/>
            <person name="Gellesch M."/>
            <person name="Goldberg J."/>
            <person name="Griggs A."/>
            <person name="Gujja S."/>
            <person name="Heiman D."/>
            <person name="Hepburn T."/>
            <person name="Howarth C."/>
            <person name="Jen D."/>
            <person name="Larson L."/>
            <person name="Lewis B."/>
            <person name="Mehta T."/>
            <person name="Park D."/>
            <person name="Pearson M."/>
            <person name="Roberts A."/>
            <person name="Saif S."/>
            <person name="Shenoy N."/>
            <person name="Sisk P."/>
            <person name="Stolte C."/>
            <person name="Sykes S."/>
            <person name="Walk T."/>
            <person name="White J."/>
            <person name="Yandava C."/>
            <person name="Burger G."/>
            <person name="Gray M.W."/>
            <person name="Holland P.W.H."/>
            <person name="King N."/>
            <person name="Lang F.B.F."/>
            <person name="Roger A.J."/>
            <person name="Ruiz-Trillo I."/>
            <person name="Lander E."/>
            <person name="Nusbaum C."/>
        </authorList>
    </citation>
    <scope>NUCLEOTIDE SEQUENCE [LARGE SCALE GENOMIC DNA]</scope>
    <source>
        <strain evidence="3">ATCC 38327</strain>
    </source>
</reference>
<feature type="compositionally biased region" description="Polar residues" evidence="1">
    <location>
        <begin position="278"/>
        <end position="289"/>
    </location>
</feature>
<gene>
    <name evidence="2" type="ORF">AMAG_18766</name>
</gene>
<name>A0A0L0SFT6_ALLM3</name>
<evidence type="ECO:0000313" key="3">
    <source>
        <dbReference type="Proteomes" id="UP000054350"/>
    </source>
</evidence>
<feature type="compositionally biased region" description="Low complexity" evidence="1">
    <location>
        <begin position="1"/>
        <end position="17"/>
    </location>
</feature>
<feature type="compositionally biased region" description="Low complexity" evidence="1">
    <location>
        <begin position="32"/>
        <end position="46"/>
    </location>
</feature>
<keyword evidence="3" id="KW-1185">Reference proteome</keyword>
<dbReference type="EMBL" id="GG745337">
    <property type="protein sequence ID" value="KNE61317.1"/>
    <property type="molecule type" value="Genomic_DNA"/>
</dbReference>
<sequence length="500" mass="53243">MTAPDAAPSPFTPSTPAEMAATPSKRRRNSRRVSSAKPGSSSASSAIDGPTNGSVSGNGAANENEATSSALPPAPAAPAAGLPFGLWDYESETYRPTKTPVVRRFAAGATTTSVPSTPVVPTDPEYEYAAPKYLDFRAEKSAVNRRAIPETPSVAKYFANHADSPAFSSIDAEDYDNEELGDLLMDGGSDDEDRHLADIPINKDLTATVMRKQWTAAEAARSAQPGAPFARQTAAAPVRHQDTPRPGALTARRRSKSSVRRKSFIFMFPTDSPAATEPASTVSTPSRSGPQSTTTAAPPAAASTTPTDPVPSTPVQPNNAAARLSMASQASSQWEDTDPPVPAPMHPFTPVRATASTEHLVFLPSRADIVRLSKTKQLQKLQAHKSPLRLVASPAIKKRKQKPMRGLTCMKPFRLTAMKPTAASTAKSHPAPSTSGSLAAKVSRLLHTPNKAGKRVVNNRVRALQAKRTVPQSPRLLTKLISQQRAHLPKPMSTEERELV</sequence>
<organism evidence="2 3">
    <name type="scientific">Allomyces macrogynus (strain ATCC 38327)</name>
    <name type="common">Allomyces javanicus var. macrogynus</name>
    <dbReference type="NCBI Taxonomy" id="578462"/>
    <lineage>
        <taxon>Eukaryota</taxon>
        <taxon>Fungi</taxon>
        <taxon>Fungi incertae sedis</taxon>
        <taxon>Blastocladiomycota</taxon>
        <taxon>Blastocladiomycetes</taxon>
        <taxon>Blastocladiales</taxon>
        <taxon>Blastocladiaceae</taxon>
        <taxon>Allomyces</taxon>
    </lineage>
</organism>
<evidence type="ECO:0000313" key="2">
    <source>
        <dbReference type="EMBL" id="KNE61317.1"/>
    </source>
</evidence>
<feature type="region of interest" description="Disordered" evidence="1">
    <location>
        <begin position="216"/>
        <end position="349"/>
    </location>
</feature>
<feature type="compositionally biased region" description="Basic residues" evidence="1">
    <location>
        <begin position="251"/>
        <end position="263"/>
    </location>
</feature>
<reference evidence="2 3" key="1">
    <citation type="submission" date="2009-11" db="EMBL/GenBank/DDBJ databases">
        <title>Annotation of Allomyces macrogynus ATCC 38327.</title>
        <authorList>
            <consortium name="The Broad Institute Genome Sequencing Platform"/>
            <person name="Russ C."/>
            <person name="Cuomo C."/>
            <person name="Burger G."/>
            <person name="Gray M.W."/>
            <person name="Holland P.W.H."/>
            <person name="King N."/>
            <person name="Lang F.B.F."/>
            <person name="Roger A.J."/>
            <person name="Ruiz-Trillo I."/>
            <person name="Young S.K."/>
            <person name="Zeng Q."/>
            <person name="Gargeya S."/>
            <person name="Fitzgerald M."/>
            <person name="Haas B."/>
            <person name="Abouelleil A."/>
            <person name="Alvarado L."/>
            <person name="Arachchi H.M."/>
            <person name="Berlin A."/>
            <person name="Chapman S.B."/>
            <person name="Gearin G."/>
            <person name="Goldberg J."/>
            <person name="Griggs A."/>
            <person name="Gujja S."/>
            <person name="Hansen M."/>
            <person name="Heiman D."/>
            <person name="Howarth C."/>
            <person name="Larimer J."/>
            <person name="Lui A."/>
            <person name="MacDonald P.J.P."/>
            <person name="McCowen C."/>
            <person name="Montmayeur A."/>
            <person name="Murphy C."/>
            <person name="Neiman D."/>
            <person name="Pearson M."/>
            <person name="Priest M."/>
            <person name="Roberts A."/>
            <person name="Saif S."/>
            <person name="Shea T."/>
            <person name="Sisk P."/>
            <person name="Stolte C."/>
            <person name="Sykes S."/>
            <person name="Wortman J."/>
            <person name="Nusbaum C."/>
            <person name="Birren B."/>
        </authorList>
    </citation>
    <scope>NUCLEOTIDE SEQUENCE [LARGE SCALE GENOMIC DNA]</scope>
    <source>
        <strain evidence="2 3">ATCC 38327</strain>
    </source>
</reference>
<feature type="compositionally biased region" description="Low complexity" evidence="1">
    <location>
        <begin position="290"/>
        <end position="307"/>
    </location>
</feature>
<dbReference type="Proteomes" id="UP000054350">
    <property type="component" value="Unassembled WGS sequence"/>
</dbReference>
<evidence type="ECO:0000256" key="1">
    <source>
        <dbReference type="SAM" id="MobiDB-lite"/>
    </source>
</evidence>
<protein>
    <recommendedName>
        <fullName evidence="4">TPX2 central domain-containing protein</fullName>
    </recommendedName>
</protein>
<accession>A0A0L0SFT6</accession>